<evidence type="ECO:0000259" key="1">
    <source>
        <dbReference type="PROSITE" id="PS50181"/>
    </source>
</evidence>
<dbReference type="AlphaFoldDB" id="X1CBJ7"/>
<feature type="non-terminal residue" evidence="2">
    <location>
        <position position="1"/>
    </location>
</feature>
<sequence>DLIPEDIMVLIYQSLDKENTIYLSRTCQTFNRICKDYLFDKYCYGPNNHIILEHSQNKVRERLLTNINQNSKKNVTLGSVSGLTTQSAVLSIMLDENLSVEGNGKTEAEGTRKIEGIGTGETISIIILDQFLQIKKWVQAVNLICPSALLLNDPVNSSIVIGHSYYKKHYDYLNNIMNTMKTRWIEKHSQYDNSCPHVSDGINSPREINFGKYMRDSVKIVSPFEFDIYCDFLRLTGLSSNNKILIFTTRTQKNYIPLRMSYRVSYVYQINQGANLSKNNRSYDFIVIPCEKVT</sequence>
<protein>
    <recommendedName>
        <fullName evidence="1">F-box domain-containing protein</fullName>
    </recommendedName>
</protein>
<reference evidence="2" key="1">
    <citation type="journal article" date="2014" name="Front. Microbiol.">
        <title>High frequency of phylogenetically diverse reductive dehalogenase-homologous genes in deep subseafloor sedimentary metagenomes.</title>
        <authorList>
            <person name="Kawai M."/>
            <person name="Futagami T."/>
            <person name="Toyoda A."/>
            <person name="Takaki Y."/>
            <person name="Nishi S."/>
            <person name="Hori S."/>
            <person name="Arai W."/>
            <person name="Tsubouchi T."/>
            <person name="Morono Y."/>
            <person name="Uchiyama I."/>
            <person name="Ito T."/>
            <person name="Fujiyama A."/>
            <person name="Inagaki F."/>
            <person name="Takami H."/>
        </authorList>
    </citation>
    <scope>NUCLEOTIDE SEQUENCE</scope>
    <source>
        <strain evidence="2">Expedition CK06-06</strain>
    </source>
</reference>
<proteinExistence type="predicted"/>
<feature type="non-terminal residue" evidence="2">
    <location>
        <position position="294"/>
    </location>
</feature>
<dbReference type="EMBL" id="BART01019586">
    <property type="protein sequence ID" value="GAG93693.1"/>
    <property type="molecule type" value="Genomic_DNA"/>
</dbReference>
<comment type="caution">
    <text evidence="2">The sequence shown here is derived from an EMBL/GenBank/DDBJ whole genome shotgun (WGS) entry which is preliminary data.</text>
</comment>
<evidence type="ECO:0000313" key="2">
    <source>
        <dbReference type="EMBL" id="GAG93693.1"/>
    </source>
</evidence>
<dbReference type="PROSITE" id="PS50181">
    <property type="entry name" value="FBOX"/>
    <property type="match status" value="1"/>
</dbReference>
<dbReference type="InterPro" id="IPR001810">
    <property type="entry name" value="F-box_dom"/>
</dbReference>
<accession>X1CBJ7</accession>
<gene>
    <name evidence="2" type="ORF">S01H4_36605</name>
</gene>
<feature type="domain" description="F-box" evidence="1">
    <location>
        <begin position="1"/>
        <end position="42"/>
    </location>
</feature>
<organism evidence="2">
    <name type="scientific">marine sediment metagenome</name>
    <dbReference type="NCBI Taxonomy" id="412755"/>
    <lineage>
        <taxon>unclassified sequences</taxon>
        <taxon>metagenomes</taxon>
        <taxon>ecological metagenomes</taxon>
    </lineage>
</organism>
<name>X1CBJ7_9ZZZZ</name>